<dbReference type="Proteomes" id="UP000008141">
    <property type="component" value="Unassembled WGS sequence"/>
</dbReference>
<comment type="function">
    <text evidence="4">DNA polymerase that functions in several pathways of DNA repair. Involved in base excision repair (BER) responsible for repair of lesions that give rise to abasic (AP) sites in DNA. Also contributes to DNA double-strand break repair by non-homologous end joining and homologous recombination. Has both template-dependent and template-independent (terminal transferase) DNA polymerase activities. Has also a 5'-deoxyribose-5-phosphate lyase (dRP lyase) activity.</text>
</comment>
<dbReference type="InterPro" id="IPR022312">
    <property type="entry name" value="DNA_pol_X"/>
</dbReference>
<dbReference type="SUPFAM" id="SSF52113">
    <property type="entry name" value="BRCT domain"/>
    <property type="match status" value="1"/>
</dbReference>
<accession>E1Z585</accession>
<dbReference type="SUPFAM" id="SSF47802">
    <property type="entry name" value="DNA polymerase beta, N-terminal domain-like"/>
    <property type="match status" value="1"/>
</dbReference>
<dbReference type="EMBL" id="GL433836">
    <property type="protein sequence ID" value="EFN59186.1"/>
    <property type="molecule type" value="Genomic_DNA"/>
</dbReference>
<evidence type="ECO:0000256" key="3">
    <source>
        <dbReference type="PIRSR" id="PIRSR622312-50"/>
    </source>
</evidence>
<keyword evidence="2" id="KW-0456">Lyase</keyword>
<dbReference type="Gene3D" id="1.10.150.110">
    <property type="entry name" value="DNA polymerase beta, N-terminal domain-like"/>
    <property type="match status" value="1"/>
</dbReference>
<evidence type="ECO:0000256" key="5">
    <source>
        <dbReference type="SAM" id="MobiDB-lite"/>
    </source>
</evidence>
<feature type="active site" description="Nucleophile; Schiff-base intermediate with DNA; for 5'-dRP lyase activity" evidence="3">
    <location>
        <position position="329"/>
    </location>
</feature>
<dbReference type="GO" id="GO:0016829">
    <property type="term" value="F:lyase activity"/>
    <property type="evidence" value="ECO:0007669"/>
    <property type="project" value="UniProtKB-KW"/>
</dbReference>
<dbReference type="AlphaFoldDB" id="E1Z585"/>
<keyword evidence="4" id="KW-0539">Nucleus</keyword>
<comment type="subcellular location">
    <subcellularLocation>
        <location evidence="4">Nucleus</location>
    </subcellularLocation>
</comment>
<evidence type="ECO:0000313" key="7">
    <source>
        <dbReference type="EMBL" id="EFN59186.1"/>
    </source>
</evidence>
<comment type="similarity">
    <text evidence="4">Belongs to the DNA polymerase type-X family.</text>
</comment>
<dbReference type="GeneID" id="17358710"/>
<evidence type="ECO:0000259" key="6">
    <source>
        <dbReference type="PROSITE" id="PS50172"/>
    </source>
</evidence>
<feature type="region of interest" description="Disordered" evidence="5">
    <location>
        <begin position="88"/>
        <end position="159"/>
    </location>
</feature>
<keyword evidence="4" id="KW-0548">Nucleotidyltransferase</keyword>
<sequence length="433" mass="47032">MAVMQQRAKQLGGVQQPAVAADTTHVICPPNLTAQQAADKLRGWSGPTREVAVGQGASVRLPEGVAFVTPDWVSRSIPKHHLLPEEQFLPPGLAPAPASPAAATQAAAGHDGAGTGGQQQQEQQEQQQPQQREHPTGADAEQHRDAAPAGPEPTSSTATVPFSSQQMWAAGQDAQQQDVLQGPAFCRVERRGSEFVAVQGAKPLYTGGDTGIAWGSYGVWQEPYDEAAARQGCRIIGGMLLESINGFCLPMVAQVNSVCRHTCCCRSPFCLLDALREVKEAVYIEWRGSDEHRIKAIDGALWVLGRLTYPLESACDVEQLGLGPKTTAKLCSILRTGTCHQVLAAQLNSKLQELRLFMSVMGVGEQTAKHWVAQNCYTLEDVRRRQQDLGLTQGQKVGLRHFGDMQHKVPRMEVAQAEAIVQERCFELIERLL</sequence>
<dbReference type="InterPro" id="IPR001357">
    <property type="entry name" value="BRCT_dom"/>
</dbReference>
<dbReference type="RefSeq" id="XP_005851288.1">
    <property type="nucleotide sequence ID" value="XM_005851226.1"/>
</dbReference>
<evidence type="ECO:0000256" key="2">
    <source>
        <dbReference type="ARBA" id="ARBA00023239"/>
    </source>
</evidence>
<dbReference type="KEGG" id="cvr:CHLNCDRAFT_138090"/>
<dbReference type="InParanoid" id="E1Z585"/>
<dbReference type="PANTHER" id="PTHR11276:SF28">
    <property type="entry name" value="DNA POLYMERASE LAMBDA"/>
    <property type="match status" value="1"/>
</dbReference>
<dbReference type="InterPro" id="IPR002008">
    <property type="entry name" value="DNA_pol_X_beta-like"/>
</dbReference>
<comment type="cofactor">
    <cofactor evidence="1">
        <name>Mn(2+)</name>
        <dbReference type="ChEBI" id="CHEBI:29035"/>
    </cofactor>
</comment>
<evidence type="ECO:0000256" key="4">
    <source>
        <dbReference type="RuleBase" id="RU366014"/>
    </source>
</evidence>
<dbReference type="GO" id="GO:0005634">
    <property type="term" value="C:nucleus"/>
    <property type="evidence" value="ECO:0007669"/>
    <property type="project" value="UniProtKB-SubCell"/>
</dbReference>
<feature type="compositionally biased region" description="Basic and acidic residues" evidence="5">
    <location>
        <begin position="131"/>
        <end position="146"/>
    </location>
</feature>
<dbReference type="PROSITE" id="PS50172">
    <property type="entry name" value="BRCT"/>
    <property type="match status" value="1"/>
</dbReference>
<proteinExistence type="inferred from homology"/>
<protein>
    <recommendedName>
        <fullName evidence="4">DNA polymerase</fullName>
        <ecNumber evidence="4">2.7.7.7</ecNumber>
    </recommendedName>
</protein>
<dbReference type="GO" id="GO:0046872">
    <property type="term" value="F:metal ion binding"/>
    <property type="evidence" value="ECO:0007669"/>
    <property type="project" value="UniProtKB-UniRule"/>
</dbReference>
<dbReference type="PANTHER" id="PTHR11276">
    <property type="entry name" value="DNA POLYMERASE TYPE-X FAMILY MEMBER"/>
    <property type="match status" value="1"/>
</dbReference>
<dbReference type="InterPro" id="IPR010996">
    <property type="entry name" value="HHH_MUS81"/>
</dbReference>
<dbReference type="InterPro" id="IPR027421">
    <property type="entry name" value="DNA_pol_lamdba_lyase_dom_sf"/>
</dbReference>
<dbReference type="InterPro" id="IPR036420">
    <property type="entry name" value="BRCT_dom_sf"/>
</dbReference>
<dbReference type="GO" id="GO:0003887">
    <property type="term" value="F:DNA-directed DNA polymerase activity"/>
    <property type="evidence" value="ECO:0007669"/>
    <property type="project" value="UniProtKB-UniRule"/>
</dbReference>
<gene>
    <name evidence="7" type="ORF">CHLNCDRAFT_138090</name>
</gene>
<keyword evidence="4" id="KW-0227">DNA damage</keyword>
<keyword evidence="4" id="KW-0808">Transferase</keyword>
<dbReference type="GO" id="GO:0003677">
    <property type="term" value="F:DNA binding"/>
    <property type="evidence" value="ECO:0007669"/>
    <property type="project" value="UniProtKB-UniRule"/>
</dbReference>
<feature type="compositionally biased region" description="Low complexity" evidence="5">
    <location>
        <begin position="99"/>
        <end position="110"/>
    </location>
</feature>
<comment type="catalytic activity">
    <reaction evidence="4">
        <text>DNA(n) + a 2'-deoxyribonucleoside 5'-triphosphate = DNA(n+1) + diphosphate</text>
        <dbReference type="Rhea" id="RHEA:22508"/>
        <dbReference type="Rhea" id="RHEA-COMP:17339"/>
        <dbReference type="Rhea" id="RHEA-COMP:17340"/>
        <dbReference type="ChEBI" id="CHEBI:33019"/>
        <dbReference type="ChEBI" id="CHEBI:61560"/>
        <dbReference type="ChEBI" id="CHEBI:173112"/>
        <dbReference type="EC" id="2.7.7.7"/>
    </reaction>
</comment>
<name>E1Z585_CHLVA</name>
<dbReference type="PRINTS" id="PR00870">
    <property type="entry name" value="DNAPOLXBETA"/>
</dbReference>
<keyword evidence="8" id="KW-1185">Reference proteome</keyword>
<evidence type="ECO:0000313" key="8">
    <source>
        <dbReference type="Proteomes" id="UP000008141"/>
    </source>
</evidence>
<dbReference type="Pfam" id="PF14716">
    <property type="entry name" value="HHH_8"/>
    <property type="match status" value="1"/>
</dbReference>
<feature type="compositionally biased region" description="Low complexity" evidence="5">
    <location>
        <begin position="118"/>
        <end position="130"/>
    </location>
</feature>
<reference evidence="7 8" key="1">
    <citation type="journal article" date="2010" name="Plant Cell">
        <title>The Chlorella variabilis NC64A genome reveals adaptation to photosymbiosis, coevolution with viruses, and cryptic sex.</title>
        <authorList>
            <person name="Blanc G."/>
            <person name="Duncan G."/>
            <person name="Agarkova I."/>
            <person name="Borodovsky M."/>
            <person name="Gurnon J."/>
            <person name="Kuo A."/>
            <person name="Lindquist E."/>
            <person name="Lucas S."/>
            <person name="Pangilinan J."/>
            <person name="Polle J."/>
            <person name="Salamov A."/>
            <person name="Terry A."/>
            <person name="Yamada T."/>
            <person name="Dunigan D.D."/>
            <person name="Grigoriev I.V."/>
            <person name="Claverie J.M."/>
            <person name="Van Etten J.L."/>
        </authorList>
    </citation>
    <scope>NUCLEOTIDE SEQUENCE [LARGE SCALE GENOMIC DNA]</scope>
    <source>
        <strain evidence="7 8">NC64A</strain>
    </source>
</reference>
<dbReference type="eggNOG" id="KOG2534">
    <property type="taxonomic scope" value="Eukaryota"/>
</dbReference>
<dbReference type="OrthoDB" id="205514at2759"/>
<dbReference type="EC" id="2.7.7.7" evidence="4"/>
<dbReference type="SUPFAM" id="SSF81585">
    <property type="entry name" value="PsbU/PolX domain-like"/>
    <property type="match status" value="1"/>
</dbReference>
<dbReference type="Gene3D" id="1.10.150.20">
    <property type="entry name" value="5' to 3' exonuclease, C-terminal subdomain"/>
    <property type="match status" value="1"/>
</dbReference>
<feature type="domain" description="BRCT" evidence="6">
    <location>
        <begin position="1"/>
        <end position="90"/>
    </location>
</feature>
<keyword evidence="4" id="KW-0234">DNA repair</keyword>
<dbReference type="GO" id="GO:0006303">
    <property type="term" value="P:double-strand break repair via nonhomologous end joining"/>
    <property type="evidence" value="ECO:0007669"/>
    <property type="project" value="TreeGrafter"/>
</dbReference>
<dbReference type="InterPro" id="IPR018944">
    <property type="entry name" value="DNA_pol_lambd_fingers_domain"/>
</dbReference>
<organism evidence="8">
    <name type="scientific">Chlorella variabilis</name>
    <name type="common">Green alga</name>
    <dbReference type="NCBI Taxonomy" id="554065"/>
    <lineage>
        <taxon>Eukaryota</taxon>
        <taxon>Viridiplantae</taxon>
        <taxon>Chlorophyta</taxon>
        <taxon>core chlorophytes</taxon>
        <taxon>Trebouxiophyceae</taxon>
        <taxon>Chlorellales</taxon>
        <taxon>Chlorellaceae</taxon>
        <taxon>Chlorella clade</taxon>
        <taxon>Chlorella</taxon>
    </lineage>
</organism>
<dbReference type="Pfam" id="PF10391">
    <property type="entry name" value="DNA_pol_lambd_f"/>
    <property type="match status" value="1"/>
</dbReference>
<evidence type="ECO:0000256" key="1">
    <source>
        <dbReference type="ARBA" id="ARBA00001936"/>
    </source>
</evidence>
<keyword evidence="4" id="KW-0239">DNA-directed DNA polymerase</keyword>
<dbReference type="Gene3D" id="3.40.50.10190">
    <property type="entry name" value="BRCT domain"/>
    <property type="match status" value="1"/>
</dbReference>
<dbReference type="STRING" id="554065.E1Z585"/>